<organism evidence="3 4">
    <name type="scientific">Steinernema hermaphroditum</name>
    <dbReference type="NCBI Taxonomy" id="289476"/>
    <lineage>
        <taxon>Eukaryota</taxon>
        <taxon>Metazoa</taxon>
        <taxon>Ecdysozoa</taxon>
        <taxon>Nematoda</taxon>
        <taxon>Chromadorea</taxon>
        <taxon>Rhabditida</taxon>
        <taxon>Tylenchina</taxon>
        <taxon>Panagrolaimomorpha</taxon>
        <taxon>Strongyloidoidea</taxon>
        <taxon>Steinernematidae</taxon>
        <taxon>Steinernema</taxon>
    </lineage>
</organism>
<dbReference type="AlphaFoldDB" id="A0AA39IF05"/>
<feature type="signal peptide" evidence="2">
    <location>
        <begin position="1"/>
        <end position="20"/>
    </location>
</feature>
<reference evidence="3" key="1">
    <citation type="submission" date="2023-06" db="EMBL/GenBank/DDBJ databases">
        <title>Genomic analysis of the entomopathogenic nematode Steinernema hermaphroditum.</title>
        <authorList>
            <person name="Schwarz E.M."/>
            <person name="Heppert J.K."/>
            <person name="Baniya A."/>
            <person name="Schwartz H.T."/>
            <person name="Tan C.-H."/>
            <person name="Antoshechkin I."/>
            <person name="Sternberg P.W."/>
            <person name="Goodrich-Blair H."/>
            <person name="Dillman A.R."/>
        </authorList>
    </citation>
    <scope>NUCLEOTIDE SEQUENCE</scope>
    <source>
        <strain evidence="3">PS9179</strain>
        <tissue evidence="3">Whole animal</tissue>
    </source>
</reference>
<evidence type="ECO:0000256" key="2">
    <source>
        <dbReference type="SAM" id="SignalP"/>
    </source>
</evidence>
<proteinExistence type="predicted"/>
<name>A0AA39IF05_9BILA</name>
<gene>
    <name evidence="3" type="ORF">QR680_007309</name>
</gene>
<comment type="caution">
    <text evidence="3">The sequence shown here is derived from an EMBL/GenBank/DDBJ whole genome shotgun (WGS) entry which is preliminary data.</text>
</comment>
<evidence type="ECO:0000313" key="4">
    <source>
        <dbReference type="Proteomes" id="UP001175271"/>
    </source>
</evidence>
<protein>
    <submittedName>
        <fullName evidence="3">Uncharacterized protein</fullName>
    </submittedName>
</protein>
<sequence>MKYVVLVLVVLLAIDAGAWRRRRVGDTPPPDYDADPTPRASQTGSARSLGPDTFPPDDNGTHFTPHA</sequence>
<accession>A0AA39IF05</accession>
<keyword evidence="4" id="KW-1185">Reference proteome</keyword>
<evidence type="ECO:0000313" key="3">
    <source>
        <dbReference type="EMBL" id="KAK0422008.1"/>
    </source>
</evidence>
<evidence type="ECO:0000256" key="1">
    <source>
        <dbReference type="SAM" id="MobiDB-lite"/>
    </source>
</evidence>
<feature type="region of interest" description="Disordered" evidence="1">
    <location>
        <begin position="20"/>
        <end position="67"/>
    </location>
</feature>
<feature type="chain" id="PRO_5041299864" evidence="2">
    <location>
        <begin position="21"/>
        <end position="67"/>
    </location>
</feature>
<dbReference type="Proteomes" id="UP001175271">
    <property type="component" value="Unassembled WGS sequence"/>
</dbReference>
<keyword evidence="2" id="KW-0732">Signal</keyword>
<dbReference type="EMBL" id="JAUCMV010000001">
    <property type="protein sequence ID" value="KAK0422008.1"/>
    <property type="molecule type" value="Genomic_DNA"/>
</dbReference>